<gene>
    <name evidence="1" type="ORF">ACJIZ3_020159</name>
</gene>
<proteinExistence type="predicted"/>
<comment type="caution">
    <text evidence="1">The sequence shown here is derived from an EMBL/GenBank/DDBJ whole genome shotgun (WGS) entry which is preliminary data.</text>
</comment>
<evidence type="ECO:0000313" key="2">
    <source>
        <dbReference type="Proteomes" id="UP001634393"/>
    </source>
</evidence>
<accession>A0ABD3SI48</accession>
<name>A0ABD3SI48_9LAMI</name>
<keyword evidence="2" id="KW-1185">Reference proteome</keyword>
<sequence length="104" mass="12192">MIPGTAGVGNGIRRSLLFVLSPWSYHARFKQNPFKSNIVLRQVVENLGPNLLRHFKRPLNRVISIKKNLRFYNWHKTIVLHTNQTFIYPLMSGKRKEKGRCSNF</sequence>
<dbReference type="Proteomes" id="UP001634393">
    <property type="component" value="Unassembled WGS sequence"/>
</dbReference>
<dbReference type="EMBL" id="JBJXBP010000006">
    <property type="protein sequence ID" value="KAL3824130.1"/>
    <property type="molecule type" value="Genomic_DNA"/>
</dbReference>
<organism evidence="1 2">
    <name type="scientific">Penstemon smallii</name>
    <dbReference type="NCBI Taxonomy" id="265156"/>
    <lineage>
        <taxon>Eukaryota</taxon>
        <taxon>Viridiplantae</taxon>
        <taxon>Streptophyta</taxon>
        <taxon>Embryophyta</taxon>
        <taxon>Tracheophyta</taxon>
        <taxon>Spermatophyta</taxon>
        <taxon>Magnoliopsida</taxon>
        <taxon>eudicotyledons</taxon>
        <taxon>Gunneridae</taxon>
        <taxon>Pentapetalae</taxon>
        <taxon>asterids</taxon>
        <taxon>lamiids</taxon>
        <taxon>Lamiales</taxon>
        <taxon>Plantaginaceae</taxon>
        <taxon>Cheloneae</taxon>
        <taxon>Penstemon</taxon>
    </lineage>
</organism>
<evidence type="ECO:0000313" key="1">
    <source>
        <dbReference type="EMBL" id="KAL3824130.1"/>
    </source>
</evidence>
<reference evidence="1 2" key="1">
    <citation type="submission" date="2024-12" db="EMBL/GenBank/DDBJ databases">
        <title>The unique morphological basis and parallel evolutionary history of personate flowers in Penstemon.</title>
        <authorList>
            <person name="Depatie T.H."/>
            <person name="Wessinger C.A."/>
        </authorList>
    </citation>
    <scope>NUCLEOTIDE SEQUENCE [LARGE SCALE GENOMIC DNA]</scope>
    <source>
        <strain evidence="1">WTNN_2</strain>
        <tissue evidence="1">Leaf</tissue>
    </source>
</reference>
<dbReference type="AlphaFoldDB" id="A0ABD3SI48"/>
<protein>
    <submittedName>
        <fullName evidence="1">Uncharacterized protein</fullName>
    </submittedName>
</protein>